<reference evidence="2 3" key="1">
    <citation type="journal article" date="2012" name="BMC Genomics">
        <title>Whole-genome sequencing and identification of Morganella morganii KT pathogenicity-related genes.</title>
        <authorList>
            <person name="Chen Y.T."/>
            <person name="Peng H.L."/>
            <person name="Shia W.C."/>
            <person name="Hsu F.R."/>
            <person name="Ken C.F."/>
            <person name="Tsao Y.M."/>
            <person name="Chen C.H."/>
            <person name="Liu C.E."/>
            <person name="Hsieh M.F."/>
            <person name="Chen H.C."/>
            <person name="Tang C.Y."/>
            <person name="Ku T.H."/>
        </authorList>
    </citation>
    <scope>NUCLEOTIDE SEQUENCE [LARGE SCALE GENOMIC DNA]</scope>
    <source>
        <strain evidence="2 3">KT</strain>
    </source>
</reference>
<sequence>MMLRGEKSPRFSLLQVTVNQAPYFTLLLTLILSITYAKILNKTCDFSFKITIGNGVSEIHTRPDNSKK</sequence>
<keyword evidence="1" id="KW-1133">Transmembrane helix</keyword>
<accession>M1S5J8</accession>
<keyword evidence="1" id="KW-0812">Transmembrane</keyword>
<proteinExistence type="predicted"/>
<dbReference type="EMBL" id="CP004345">
    <property type="protein sequence ID" value="AGG29844.1"/>
    <property type="molecule type" value="Genomic_DNA"/>
</dbReference>
<gene>
    <name evidence="2" type="ORF">MU9_798</name>
</gene>
<dbReference type="AlphaFoldDB" id="M1S5J8"/>
<name>M1S5J8_MORMO</name>
<dbReference type="KEGG" id="mmk:MU9_798"/>
<keyword evidence="3" id="KW-1185">Reference proteome</keyword>
<protein>
    <submittedName>
        <fullName evidence="2">Uncharacterized protein</fullName>
    </submittedName>
</protein>
<keyword evidence="1" id="KW-0472">Membrane</keyword>
<dbReference type="Proteomes" id="UP000011834">
    <property type="component" value="Chromosome"/>
</dbReference>
<evidence type="ECO:0000256" key="1">
    <source>
        <dbReference type="SAM" id="Phobius"/>
    </source>
</evidence>
<feature type="transmembrane region" description="Helical" evidence="1">
    <location>
        <begin position="20"/>
        <end position="40"/>
    </location>
</feature>
<organism evidence="2 3">
    <name type="scientific">Morganella morganii subsp. morganii KT</name>
    <dbReference type="NCBI Taxonomy" id="1124991"/>
    <lineage>
        <taxon>Bacteria</taxon>
        <taxon>Pseudomonadati</taxon>
        <taxon>Pseudomonadota</taxon>
        <taxon>Gammaproteobacteria</taxon>
        <taxon>Enterobacterales</taxon>
        <taxon>Morganellaceae</taxon>
        <taxon>Morganella</taxon>
    </lineage>
</organism>
<dbReference type="HOGENOM" id="CLU_2789376_0_0_6"/>
<evidence type="ECO:0000313" key="2">
    <source>
        <dbReference type="EMBL" id="AGG29844.1"/>
    </source>
</evidence>
<evidence type="ECO:0000313" key="3">
    <source>
        <dbReference type="Proteomes" id="UP000011834"/>
    </source>
</evidence>